<sequence>MANFASSKNLSQRMTIELGRAIVCGEYPRDKSLPTEAALCEKFGVSRTAVREAIKMLTAKGLITSKPKQGIRIQPEENWNILDPEMLSWSLEAKPSLIVLKEFTQMRMAVEPEACALAARHASPERLAAIESSLVRMEQAVQNNDLAAELEADIDFHVAILYASENRFYIRMRDFTRTALNVSIQHTTPAIDNSESIVDEHARIYNAIKSGNAERAKNSMFLLIDEALSIIEDKLSKI</sequence>
<dbReference type="InterPro" id="IPR036388">
    <property type="entry name" value="WH-like_DNA-bd_sf"/>
</dbReference>
<proteinExistence type="predicted"/>
<keyword evidence="6" id="KW-1185">Reference proteome</keyword>
<dbReference type="Pfam" id="PF07729">
    <property type="entry name" value="FCD"/>
    <property type="match status" value="1"/>
</dbReference>
<comment type="caution">
    <text evidence="5">The sequence shown here is derived from an EMBL/GenBank/DDBJ whole genome shotgun (WGS) entry which is preliminary data.</text>
</comment>
<keyword evidence="1" id="KW-0805">Transcription regulation</keyword>
<accession>A0ABS9DAX5</accession>
<dbReference type="InterPro" id="IPR011711">
    <property type="entry name" value="GntR_C"/>
</dbReference>
<evidence type="ECO:0000256" key="1">
    <source>
        <dbReference type="ARBA" id="ARBA00023015"/>
    </source>
</evidence>
<dbReference type="SUPFAM" id="SSF48008">
    <property type="entry name" value="GntR ligand-binding domain-like"/>
    <property type="match status" value="1"/>
</dbReference>
<dbReference type="Proteomes" id="UP001521137">
    <property type="component" value="Unassembled WGS sequence"/>
</dbReference>
<dbReference type="Gene3D" id="1.10.10.10">
    <property type="entry name" value="Winged helix-like DNA-binding domain superfamily/Winged helix DNA-binding domain"/>
    <property type="match status" value="1"/>
</dbReference>
<keyword evidence="3" id="KW-0804">Transcription</keyword>
<evidence type="ECO:0000313" key="5">
    <source>
        <dbReference type="EMBL" id="MCF2950116.1"/>
    </source>
</evidence>
<reference evidence="5 6" key="1">
    <citation type="submission" date="2022-01" db="EMBL/GenBank/DDBJ databases">
        <title>Paraglaciecola sp. G1-23.</title>
        <authorList>
            <person name="Jin M.S."/>
            <person name="Han D.M."/>
            <person name="Kim H.M."/>
            <person name="Jeon C.O."/>
        </authorList>
    </citation>
    <scope>NUCLEOTIDE SEQUENCE [LARGE SCALE GENOMIC DNA]</scope>
    <source>
        <strain evidence="5 6">G1-23</strain>
    </source>
</reference>
<evidence type="ECO:0000259" key="4">
    <source>
        <dbReference type="PROSITE" id="PS50949"/>
    </source>
</evidence>
<evidence type="ECO:0000256" key="3">
    <source>
        <dbReference type="ARBA" id="ARBA00023163"/>
    </source>
</evidence>
<protein>
    <submittedName>
        <fullName evidence="5">FadR family transcriptional regulator</fullName>
    </submittedName>
</protein>
<dbReference type="PANTHER" id="PTHR43537">
    <property type="entry name" value="TRANSCRIPTIONAL REGULATOR, GNTR FAMILY"/>
    <property type="match status" value="1"/>
</dbReference>
<dbReference type="RefSeq" id="WP_235314217.1">
    <property type="nucleotide sequence ID" value="NZ_JAKGAS010000014.1"/>
</dbReference>
<dbReference type="EMBL" id="JAKGAS010000014">
    <property type="protein sequence ID" value="MCF2950116.1"/>
    <property type="molecule type" value="Genomic_DNA"/>
</dbReference>
<dbReference type="SMART" id="SM00345">
    <property type="entry name" value="HTH_GNTR"/>
    <property type="match status" value="1"/>
</dbReference>
<name>A0ABS9DAX5_9ALTE</name>
<organism evidence="5 6">
    <name type="scientific">Paraglaciecola algarum</name>
    <dbReference type="NCBI Taxonomy" id="3050085"/>
    <lineage>
        <taxon>Bacteria</taxon>
        <taxon>Pseudomonadati</taxon>
        <taxon>Pseudomonadota</taxon>
        <taxon>Gammaproteobacteria</taxon>
        <taxon>Alteromonadales</taxon>
        <taxon>Alteromonadaceae</taxon>
        <taxon>Paraglaciecola</taxon>
    </lineage>
</organism>
<dbReference type="CDD" id="cd07377">
    <property type="entry name" value="WHTH_GntR"/>
    <property type="match status" value="1"/>
</dbReference>
<dbReference type="SMART" id="SM00895">
    <property type="entry name" value="FCD"/>
    <property type="match status" value="1"/>
</dbReference>
<dbReference type="PROSITE" id="PS50949">
    <property type="entry name" value="HTH_GNTR"/>
    <property type="match status" value="1"/>
</dbReference>
<dbReference type="InterPro" id="IPR036390">
    <property type="entry name" value="WH_DNA-bd_sf"/>
</dbReference>
<dbReference type="SUPFAM" id="SSF46785">
    <property type="entry name" value="Winged helix' DNA-binding domain"/>
    <property type="match status" value="1"/>
</dbReference>
<gene>
    <name evidence="5" type="ORF">L0668_18520</name>
</gene>
<dbReference type="InterPro" id="IPR000524">
    <property type="entry name" value="Tscrpt_reg_HTH_GntR"/>
</dbReference>
<dbReference type="Gene3D" id="1.20.120.530">
    <property type="entry name" value="GntR ligand-binding domain-like"/>
    <property type="match status" value="1"/>
</dbReference>
<evidence type="ECO:0000313" key="6">
    <source>
        <dbReference type="Proteomes" id="UP001521137"/>
    </source>
</evidence>
<dbReference type="Pfam" id="PF00392">
    <property type="entry name" value="GntR"/>
    <property type="match status" value="1"/>
</dbReference>
<evidence type="ECO:0000256" key="2">
    <source>
        <dbReference type="ARBA" id="ARBA00023125"/>
    </source>
</evidence>
<dbReference type="PANTHER" id="PTHR43537:SF44">
    <property type="entry name" value="GNTR FAMILY REGULATORY PROTEIN"/>
    <property type="match status" value="1"/>
</dbReference>
<dbReference type="PRINTS" id="PR00035">
    <property type="entry name" value="HTHGNTR"/>
</dbReference>
<feature type="domain" description="HTH gntR-type" evidence="4">
    <location>
        <begin position="8"/>
        <end position="76"/>
    </location>
</feature>
<keyword evidence="2" id="KW-0238">DNA-binding</keyword>
<dbReference type="InterPro" id="IPR008920">
    <property type="entry name" value="TF_FadR/GntR_C"/>
</dbReference>